<dbReference type="OrthoDB" id="9760293at2"/>
<dbReference type="PROSITE" id="PS51402">
    <property type="entry name" value="CATALASE_3"/>
    <property type="match status" value="1"/>
</dbReference>
<dbReference type="PANTHER" id="PTHR42821:SF1">
    <property type="entry name" value="CATALASE-B"/>
    <property type="match status" value="1"/>
</dbReference>
<dbReference type="InterPro" id="IPR020835">
    <property type="entry name" value="Catalase_sf"/>
</dbReference>
<evidence type="ECO:0000313" key="14">
    <source>
        <dbReference type="EMBL" id="RKQ28181.1"/>
    </source>
</evidence>
<dbReference type="PRINTS" id="PR00067">
    <property type="entry name" value="CATALASE"/>
</dbReference>
<feature type="region of interest" description="Disordered" evidence="12">
    <location>
        <begin position="1"/>
        <end position="45"/>
    </location>
</feature>
<sequence length="686" mass="77996">MDDKSSGNQRPINKDRKQQQLDQYRIQNTGKPMTTNEGKKKSQDIDQLKAGIRGPSLRQDYEFFQKMSHFNHEEIPERVVHARGYSAHGEFECYQSMKHVTKANFLGEAGKKTPLTIRFSTVQGPKGSYDTARDLRCQGVKLYTEEGNLDLTTIAMPVLINQDAMKFPDAMHAYQSKQDDDIPTATGAHDHFWDYVASNPESLHMVTWIMSDRGILRSYRMMESWSINTYLFVNDQGKATFMRYVWKPVLGVHSLLQDEAIKLGGIDPDFHRKDLREAIDNGFYPEYELGVQLIPLEDEFKYDFDVLDPSKFWPEELIPVQIIGKMTLNRNIQNYFTESEQVAFNPANVVPGIDFSNDPVLQGRLMAYRDTQQHRLGSANYDQLPINRPLCPFHNNTRRGYMRHRIDVDEVDYHQNSLANNTPYTTPPEQGGYEYYPKKVEGHVIRARSDSFKDYFSQVRIFWNSLTPVEKQHTIEAFSYQLGKVLSESVRQQNVNLLVKVDKELATVVADNIGVARPSGTHVPVSTSYSSLSQYTTPKYAATQKVGVLIGDGFNTSEVNQVLQMLRQSGVFFTIVSGRLGTVTGNDGTKLKVNQTFLTSSPYLFDSLYIVGGSTDNHAANTMNILDFFQVAYRHYKPIGVASTGQSFVQTAQSNNLAGVVFAANNPKFGEDFLHAIAQQRFWDRT</sequence>
<protein>
    <recommendedName>
        <fullName evidence="2 9">Catalase</fullName>
        <ecNumber evidence="2 9">1.11.1.6</ecNumber>
    </recommendedName>
</protein>
<organism evidence="14 15">
    <name type="scientific">Oceanobacillus halophilus</name>
    <dbReference type="NCBI Taxonomy" id="930130"/>
    <lineage>
        <taxon>Bacteria</taxon>
        <taxon>Bacillati</taxon>
        <taxon>Bacillota</taxon>
        <taxon>Bacilli</taxon>
        <taxon>Bacillales</taxon>
        <taxon>Bacillaceae</taxon>
        <taxon>Oceanobacillus</taxon>
    </lineage>
</organism>
<keyword evidence="6 9" id="KW-0560">Oxidoreductase</keyword>
<dbReference type="GO" id="GO:0006979">
    <property type="term" value="P:response to oxidative stress"/>
    <property type="evidence" value="ECO:0007669"/>
    <property type="project" value="InterPro"/>
</dbReference>
<feature type="binding site" evidence="11">
    <location>
        <position position="167"/>
    </location>
    <ligand>
        <name>heme</name>
        <dbReference type="ChEBI" id="CHEBI:30413"/>
    </ligand>
</feature>
<dbReference type="InterPro" id="IPR011614">
    <property type="entry name" value="Catalase_core"/>
</dbReference>
<keyword evidence="4 9" id="KW-0349">Heme</keyword>
<feature type="binding site" evidence="11">
    <location>
        <position position="364"/>
    </location>
    <ligand>
        <name>heme</name>
        <dbReference type="ChEBI" id="CHEBI:30413"/>
    </ligand>
</feature>
<dbReference type="EMBL" id="RBZP01000034">
    <property type="protein sequence ID" value="RKQ28181.1"/>
    <property type="molecule type" value="Genomic_DNA"/>
</dbReference>
<evidence type="ECO:0000256" key="6">
    <source>
        <dbReference type="ARBA" id="ARBA00023002"/>
    </source>
</evidence>
<dbReference type="AlphaFoldDB" id="A0A494ZRK2"/>
<dbReference type="Gene3D" id="1.20.1370.20">
    <property type="match status" value="1"/>
</dbReference>
<dbReference type="Gene3D" id="3.40.50.880">
    <property type="match status" value="1"/>
</dbReference>
<evidence type="ECO:0000256" key="4">
    <source>
        <dbReference type="ARBA" id="ARBA00022617"/>
    </source>
</evidence>
<dbReference type="GO" id="GO:0004096">
    <property type="term" value="F:catalase activity"/>
    <property type="evidence" value="ECO:0007669"/>
    <property type="project" value="UniProtKB-UniRule"/>
</dbReference>
<evidence type="ECO:0000256" key="10">
    <source>
        <dbReference type="PIRSR" id="PIRSR038927-2"/>
    </source>
</evidence>
<dbReference type="Proteomes" id="UP000269301">
    <property type="component" value="Unassembled WGS sequence"/>
</dbReference>
<feature type="compositionally biased region" description="Polar residues" evidence="12">
    <location>
        <begin position="1"/>
        <end position="11"/>
    </location>
</feature>
<dbReference type="PIRSF" id="PIRSF038927">
    <property type="entry name" value="Catalase_clade2"/>
    <property type="match status" value="1"/>
</dbReference>
<keyword evidence="5 9" id="KW-0479">Metal-binding</keyword>
<comment type="catalytic activity">
    <reaction evidence="9">
        <text>2 H2O2 = O2 + 2 H2O</text>
        <dbReference type="Rhea" id="RHEA:20309"/>
        <dbReference type="ChEBI" id="CHEBI:15377"/>
        <dbReference type="ChEBI" id="CHEBI:15379"/>
        <dbReference type="ChEBI" id="CHEBI:16240"/>
        <dbReference type="EC" id="1.11.1.6"/>
    </reaction>
</comment>
<gene>
    <name evidence="14" type="ORF">D8M06_19180</name>
</gene>
<feature type="compositionally biased region" description="Polar residues" evidence="12">
    <location>
        <begin position="20"/>
        <end position="36"/>
    </location>
</feature>
<dbReference type="SUPFAM" id="SSF56634">
    <property type="entry name" value="Heme-dependent catalase-like"/>
    <property type="match status" value="1"/>
</dbReference>
<dbReference type="PANTHER" id="PTHR42821">
    <property type="entry name" value="CATALASE"/>
    <property type="match status" value="1"/>
</dbReference>
<dbReference type="Pfam" id="PF00199">
    <property type="entry name" value="Catalase"/>
    <property type="match status" value="1"/>
</dbReference>
<dbReference type="Pfam" id="PF06628">
    <property type="entry name" value="Catalase-rel"/>
    <property type="match status" value="1"/>
</dbReference>
<reference evidence="14 15" key="1">
    <citation type="journal article" date="2016" name="Int. J. Syst. Evol. Microbiol.">
        <title>Oceanobacillus halophilus sp. nov., a novel moderately halophilic bacterium from a hypersaline lake.</title>
        <authorList>
            <person name="Amoozegar M.A."/>
            <person name="Bagheri M."/>
            <person name="Makhdoumi A."/>
            <person name="Nikou M.M."/>
            <person name="Fazeli S.A.S."/>
            <person name="Schumann P."/>
            <person name="Sproer C."/>
            <person name="Sanchez-Porro C."/>
            <person name="Ventosa A."/>
        </authorList>
    </citation>
    <scope>NUCLEOTIDE SEQUENCE [LARGE SCALE GENOMIC DNA]</scope>
    <source>
        <strain evidence="14 15">DSM 23996</strain>
    </source>
</reference>
<dbReference type="SUPFAM" id="SSF52317">
    <property type="entry name" value="Class I glutamine amidotransferase-like"/>
    <property type="match status" value="1"/>
</dbReference>
<dbReference type="InterPro" id="IPR010582">
    <property type="entry name" value="Catalase_immune_responsive"/>
</dbReference>
<comment type="caution">
    <text evidence="14">The sequence shown here is derived from an EMBL/GenBank/DDBJ whole genome shotgun (WGS) entry which is preliminary data.</text>
</comment>
<dbReference type="Gene3D" id="2.40.180.10">
    <property type="entry name" value="Catalase core domain"/>
    <property type="match status" value="1"/>
</dbReference>
<dbReference type="Pfam" id="PF18011">
    <property type="entry name" value="Catalase_C"/>
    <property type="match status" value="1"/>
</dbReference>
<evidence type="ECO:0000256" key="5">
    <source>
        <dbReference type="ARBA" id="ARBA00022723"/>
    </source>
</evidence>
<dbReference type="GO" id="GO:0046872">
    <property type="term" value="F:metal ion binding"/>
    <property type="evidence" value="ECO:0007669"/>
    <property type="project" value="UniProtKB-KW"/>
</dbReference>
<feature type="binding site" evidence="11">
    <location>
        <position position="78"/>
    </location>
    <ligand>
        <name>heme</name>
        <dbReference type="ChEBI" id="CHEBI:30413"/>
    </ligand>
</feature>
<feature type="domain" description="Catalase core" evidence="13">
    <location>
        <begin position="34"/>
        <end position="422"/>
    </location>
</feature>
<dbReference type="EC" id="1.11.1.6" evidence="2 9"/>
<evidence type="ECO:0000313" key="15">
    <source>
        <dbReference type="Proteomes" id="UP000269301"/>
    </source>
</evidence>
<feature type="binding site" evidence="11">
    <location>
        <position position="375"/>
    </location>
    <ligand>
        <name>heme</name>
        <dbReference type="ChEBI" id="CHEBI:30413"/>
    </ligand>
</feature>
<evidence type="ECO:0000256" key="8">
    <source>
        <dbReference type="ARBA" id="ARBA00023324"/>
    </source>
</evidence>
<dbReference type="RefSeq" id="WP_121206190.1">
    <property type="nucleotide sequence ID" value="NZ_RBZP01000034.1"/>
</dbReference>
<dbReference type="PROSITE" id="PS00438">
    <property type="entry name" value="CATALASE_2"/>
    <property type="match status" value="1"/>
</dbReference>
<evidence type="ECO:0000256" key="3">
    <source>
        <dbReference type="ARBA" id="ARBA00022559"/>
    </source>
</evidence>
<keyword evidence="15" id="KW-1185">Reference proteome</keyword>
<evidence type="ECO:0000256" key="11">
    <source>
        <dbReference type="PIRSR" id="PIRSR038927-3"/>
    </source>
</evidence>
<comment type="cofactor">
    <cofactor evidence="1 9 10">
        <name>heme</name>
        <dbReference type="ChEBI" id="CHEBI:30413"/>
    </cofactor>
</comment>
<evidence type="ECO:0000256" key="9">
    <source>
        <dbReference type="PIRNR" id="PIRNR038927"/>
    </source>
</evidence>
<dbReference type="GO" id="GO:0005829">
    <property type="term" value="C:cytosol"/>
    <property type="evidence" value="ECO:0007669"/>
    <property type="project" value="TreeGrafter"/>
</dbReference>
<dbReference type="InterPro" id="IPR024712">
    <property type="entry name" value="Catalase_clade2"/>
</dbReference>
<comment type="similarity">
    <text evidence="9">Belongs to the catalase family.</text>
</comment>
<dbReference type="GO" id="GO:0042744">
    <property type="term" value="P:hydrogen peroxide catabolic process"/>
    <property type="evidence" value="ECO:0007669"/>
    <property type="project" value="UniProtKB-UniRule"/>
</dbReference>
<keyword evidence="8 9" id="KW-0376">Hydrogen peroxide</keyword>
<dbReference type="InterPro" id="IPR043156">
    <property type="entry name" value="Catalase_clade2_helical"/>
</dbReference>
<evidence type="ECO:0000259" key="13">
    <source>
        <dbReference type="SMART" id="SM01060"/>
    </source>
</evidence>
<evidence type="ECO:0000256" key="1">
    <source>
        <dbReference type="ARBA" id="ARBA00001971"/>
    </source>
</evidence>
<proteinExistence type="inferred from homology"/>
<dbReference type="GO" id="GO:0020037">
    <property type="term" value="F:heme binding"/>
    <property type="evidence" value="ECO:0007669"/>
    <property type="project" value="UniProtKB-UniRule"/>
</dbReference>
<evidence type="ECO:0000256" key="12">
    <source>
        <dbReference type="SAM" id="MobiDB-lite"/>
    </source>
</evidence>
<evidence type="ECO:0000256" key="2">
    <source>
        <dbReference type="ARBA" id="ARBA00012314"/>
    </source>
</evidence>
<dbReference type="SMART" id="SM01060">
    <property type="entry name" value="Catalase"/>
    <property type="match status" value="1"/>
</dbReference>
<accession>A0A494ZRK2</accession>
<comment type="function">
    <text evidence="9">Decomposes hydrogen peroxide into water and oxygen; serves to protect cells from the toxic effects of hydrogen peroxide.</text>
</comment>
<keyword evidence="3 9" id="KW-0575">Peroxidase</keyword>
<dbReference type="InterPro" id="IPR029062">
    <property type="entry name" value="Class_I_gatase-like"/>
</dbReference>
<keyword evidence="7 9" id="KW-0408">Iron</keyword>
<dbReference type="InterPro" id="IPR024708">
    <property type="entry name" value="Catalase_AS"/>
</dbReference>
<feature type="binding site" description="axial binding residue" evidence="10">
    <location>
        <position position="368"/>
    </location>
    <ligand>
        <name>heme</name>
        <dbReference type="ChEBI" id="CHEBI:30413"/>
    </ligand>
    <ligandPart>
        <name>Fe</name>
        <dbReference type="ChEBI" id="CHEBI:18248"/>
    </ligandPart>
</feature>
<evidence type="ECO:0000256" key="7">
    <source>
        <dbReference type="ARBA" id="ARBA00023004"/>
    </source>
</evidence>
<name>A0A494ZRK2_9BACI</name>
<dbReference type="InterPro" id="IPR018028">
    <property type="entry name" value="Catalase"/>
</dbReference>
<dbReference type="InterPro" id="IPR041399">
    <property type="entry name" value="Catalase_large_C"/>
</dbReference>
<dbReference type="CDD" id="cd03132">
    <property type="entry name" value="GATase1_catalase"/>
    <property type="match status" value="1"/>
</dbReference>
<feature type="binding site" evidence="11">
    <location>
        <position position="118"/>
    </location>
    <ligand>
        <name>heme</name>
        <dbReference type="ChEBI" id="CHEBI:30413"/>
    </ligand>
</feature>